<proteinExistence type="inferred from homology"/>
<dbReference type="OrthoDB" id="3437960at2759"/>
<dbReference type="EMBL" id="KN822007">
    <property type="protein sequence ID" value="KIM69155.1"/>
    <property type="molecule type" value="Genomic_DNA"/>
</dbReference>
<dbReference type="HOGENOM" id="CLU_027096_0_0_1"/>
<sequence length="430" mass="47900">MNVDFSRAHDCFFGPPSESIDVAKFIEEAATIPSLTAEDVLEHPGWQVLSDDERAAVEEECLGGITELKTTVENTWDNPILSARLSVKHDDAIFDALQQADGSTIKGRKRKRPTVADDNRDTPELQALQEQLDSTPLKCWGFGKESTLFMRTSKNSDFNALHSVKKTGHGSLAEHAQHGSDKRGTSDAVLTLTVYNRIPWVQSYLVRMSQHSVLASQTLGDFIRSIPCDSSEMPEEQVDTVGGISGYHYDTGPRAEEGCLLLIEGIVYGDSRLGADYAERLQAHIARLPEDKRPAIEKSFTSLSQTPFNSLKLRLNQPYWMLHWGNCEHFIVVDQIRIPHSSDEQSGYPLILHLTPTLSELCKACCKVPAVISVVGDIRLGESPCLLCTPCWHTMGPAKDEGVMVAPLIRRKRIWEDEADSYIDTNTDRH</sequence>
<dbReference type="GO" id="GO:0001006">
    <property type="term" value="F:RNA polymerase III type 3 promoter sequence-specific DNA binding"/>
    <property type="evidence" value="ECO:0007669"/>
    <property type="project" value="TreeGrafter"/>
</dbReference>
<name>A0A0C3E8U7_9AGAM</name>
<dbReference type="STRING" id="1036808.A0A0C3E8U7"/>
<evidence type="ECO:0000256" key="1">
    <source>
        <dbReference type="ARBA" id="ARBA00004123"/>
    </source>
</evidence>
<evidence type="ECO:0000256" key="4">
    <source>
        <dbReference type="ARBA" id="ARBA00023125"/>
    </source>
</evidence>
<dbReference type="InParanoid" id="A0A0C3E8U7"/>
<dbReference type="GO" id="GO:0005634">
    <property type="term" value="C:nucleus"/>
    <property type="evidence" value="ECO:0007669"/>
    <property type="project" value="UniProtKB-SubCell"/>
</dbReference>
<dbReference type="GO" id="GO:0019185">
    <property type="term" value="C:snRNA-activating protein complex"/>
    <property type="evidence" value="ECO:0007669"/>
    <property type="project" value="TreeGrafter"/>
</dbReference>
<comment type="similarity">
    <text evidence="2">Belongs to the SNAPC3/SRD2 family.</text>
</comment>
<dbReference type="PANTHER" id="PTHR13421:SF16">
    <property type="entry name" value="SNRNA-ACTIVATING PROTEIN COMPLEX SUBUNIT 3"/>
    <property type="match status" value="1"/>
</dbReference>
<dbReference type="GO" id="GO:0003681">
    <property type="term" value="F:bent DNA binding"/>
    <property type="evidence" value="ECO:0007669"/>
    <property type="project" value="TreeGrafter"/>
</dbReference>
<protein>
    <recommendedName>
        <fullName evidence="9">snRNA-activating protein complex subunit 3</fullName>
    </recommendedName>
</protein>
<keyword evidence="4" id="KW-0238">DNA-binding</keyword>
<evidence type="ECO:0000313" key="7">
    <source>
        <dbReference type="EMBL" id="KIM69155.1"/>
    </source>
</evidence>
<evidence type="ECO:0000256" key="5">
    <source>
        <dbReference type="ARBA" id="ARBA00023163"/>
    </source>
</evidence>
<organism evidence="7 8">
    <name type="scientific">Scleroderma citrinum Foug A</name>
    <dbReference type="NCBI Taxonomy" id="1036808"/>
    <lineage>
        <taxon>Eukaryota</taxon>
        <taxon>Fungi</taxon>
        <taxon>Dikarya</taxon>
        <taxon>Basidiomycota</taxon>
        <taxon>Agaricomycotina</taxon>
        <taxon>Agaricomycetes</taxon>
        <taxon>Agaricomycetidae</taxon>
        <taxon>Boletales</taxon>
        <taxon>Sclerodermatineae</taxon>
        <taxon>Sclerodermataceae</taxon>
        <taxon>Scleroderma</taxon>
    </lineage>
</organism>
<evidence type="ECO:0008006" key="9">
    <source>
        <dbReference type="Google" id="ProtNLM"/>
    </source>
</evidence>
<dbReference type="AlphaFoldDB" id="A0A0C3E8U7"/>
<dbReference type="GO" id="GO:0000978">
    <property type="term" value="F:RNA polymerase II cis-regulatory region sequence-specific DNA binding"/>
    <property type="evidence" value="ECO:0007669"/>
    <property type="project" value="TreeGrafter"/>
</dbReference>
<evidence type="ECO:0000256" key="6">
    <source>
        <dbReference type="ARBA" id="ARBA00023242"/>
    </source>
</evidence>
<dbReference type="GO" id="GO:0042796">
    <property type="term" value="P:snRNA transcription by RNA polymerase III"/>
    <property type="evidence" value="ECO:0007669"/>
    <property type="project" value="TreeGrafter"/>
</dbReference>
<dbReference type="Proteomes" id="UP000053989">
    <property type="component" value="Unassembled WGS sequence"/>
</dbReference>
<dbReference type="PANTHER" id="PTHR13421">
    <property type="entry name" value="SNRNA-ACTIVATING PROTEIN COMPLEX SUBUNIT 3"/>
    <property type="match status" value="1"/>
</dbReference>
<evidence type="ECO:0000256" key="3">
    <source>
        <dbReference type="ARBA" id="ARBA00023015"/>
    </source>
</evidence>
<keyword evidence="6" id="KW-0539">Nucleus</keyword>
<dbReference type="GO" id="GO:0001046">
    <property type="term" value="F:core promoter sequence-specific DNA binding"/>
    <property type="evidence" value="ECO:0007669"/>
    <property type="project" value="TreeGrafter"/>
</dbReference>
<dbReference type="Pfam" id="PF12251">
    <property type="entry name" value="SNAPC3"/>
    <property type="match status" value="1"/>
</dbReference>
<dbReference type="InterPro" id="IPR022042">
    <property type="entry name" value="snRNA-activating_su3"/>
</dbReference>
<keyword evidence="3" id="KW-0805">Transcription regulation</keyword>
<evidence type="ECO:0000313" key="8">
    <source>
        <dbReference type="Proteomes" id="UP000053989"/>
    </source>
</evidence>
<keyword evidence="5" id="KW-0804">Transcription</keyword>
<comment type="subcellular location">
    <subcellularLocation>
        <location evidence="1">Nucleus</location>
    </subcellularLocation>
</comment>
<dbReference type="GO" id="GO:0042795">
    <property type="term" value="P:snRNA transcription by RNA polymerase II"/>
    <property type="evidence" value="ECO:0007669"/>
    <property type="project" value="TreeGrafter"/>
</dbReference>
<evidence type="ECO:0000256" key="2">
    <source>
        <dbReference type="ARBA" id="ARBA00010410"/>
    </source>
</evidence>
<reference evidence="8" key="2">
    <citation type="submission" date="2015-01" db="EMBL/GenBank/DDBJ databases">
        <title>Evolutionary Origins and Diversification of the Mycorrhizal Mutualists.</title>
        <authorList>
            <consortium name="DOE Joint Genome Institute"/>
            <consortium name="Mycorrhizal Genomics Consortium"/>
            <person name="Kohler A."/>
            <person name="Kuo A."/>
            <person name="Nagy L.G."/>
            <person name="Floudas D."/>
            <person name="Copeland A."/>
            <person name="Barry K.W."/>
            <person name="Cichocki N."/>
            <person name="Veneault-Fourrey C."/>
            <person name="LaButti K."/>
            <person name="Lindquist E.A."/>
            <person name="Lipzen A."/>
            <person name="Lundell T."/>
            <person name="Morin E."/>
            <person name="Murat C."/>
            <person name="Riley R."/>
            <person name="Ohm R."/>
            <person name="Sun H."/>
            <person name="Tunlid A."/>
            <person name="Henrissat B."/>
            <person name="Grigoriev I.V."/>
            <person name="Hibbett D.S."/>
            <person name="Martin F."/>
        </authorList>
    </citation>
    <scope>NUCLEOTIDE SEQUENCE [LARGE SCALE GENOMIC DNA]</scope>
    <source>
        <strain evidence="8">Foug A</strain>
    </source>
</reference>
<gene>
    <name evidence="7" type="ORF">SCLCIDRAFT_1208589</name>
</gene>
<accession>A0A0C3E8U7</accession>
<reference evidence="7 8" key="1">
    <citation type="submission" date="2014-04" db="EMBL/GenBank/DDBJ databases">
        <authorList>
            <consortium name="DOE Joint Genome Institute"/>
            <person name="Kuo A."/>
            <person name="Kohler A."/>
            <person name="Nagy L.G."/>
            <person name="Floudas D."/>
            <person name="Copeland A."/>
            <person name="Barry K.W."/>
            <person name="Cichocki N."/>
            <person name="Veneault-Fourrey C."/>
            <person name="LaButti K."/>
            <person name="Lindquist E.A."/>
            <person name="Lipzen A."/>
            <person name="Lundell T."/>
            <person name="Morin E."/>
            <person name="Murat C."/>
            <person name="Sun H."/>
            <person name="Tunlid A."/>
            <person name="Henrissat B."/>
            <person name="Grigoriev I.V."/>
            <person name="Hibbett D.S."/>
            <person name="Martin F."/>
            <person name="Nordberg H.P."/>
            <person name="Cantor M.N."/>
            <person name="Hua S.X."/>
        </authorList>
    </citation>
    <scope>NUCLEOTIDE SEQUENCE [LARGE SCALE GENOMIC DNA]</scope>
    <source>
        <strain evidence="7 8">Foug A</strain>
    </source>
</reference>
<keyword evidence="8" id="KW-1185">Reference proteome</keyword>